<dbReference type="Proteomes" id="UP000681594">
    <property type="component" value="Unassembled WGS sequence"/>
</dbReference>
<keyword evidence="1" id="KW-0732">Signal</keyword>
<evidence type="ECO:0000256" key="1">
    <source>
        <dbReference type="SAM" id="SignalP"/>
    </source>
</evidence>
<feature type="signal peptide" evidence="1">
    <location>
        <begin position="1"/>
        <end position="37"/>
    </location>
</feature>
<organism evidence="2 3">
    <name type="scientific">Pararoseomonas baculiformis</name>
    <dbReference type="NCBI Taxonomy" id="2820812"/>
    <lineage>
        <taxon>Bacteria</taxon>
        <taxon>Pseudomonadati</taxon>
        <taxon>Pseudomonadota</taxon>
        <taxon>Alphaproteobacteria</taxon>
        <taxon>Acetobacterales</taxon>
        <taxon>Acetobacteraceae</taxon>
        <taxon>Pararoseomonas</taxon>
    </lineage>
</organism>
<protein>
    <submittedName>
        <fullName evidence="2">Uncharacterized protein</fullName>
    </submittedName>
</protein>
<dbReference type="EMBL" id="JAGIZB010000028">
    <property type="protein sequence ID" value="MBP0447204.1"/>
    <property type="molecule type" value="Genomic_DNA"/>
</dbReference>
<name>A0ABS4ALW4_9PROT</name>
<feature type="chain" id="PRO_5045795563" evidence="1">
    <location>
        <begin position="38"/>
        <end position="122"/>
    </location>
</feature>
<proteinExistence type="predicted"/>
<comment type="caution">
    <text evidence="2">The sequence shown here is derived from an EMBL/GenBank/DDBJ whole genome shotgun (WGS) entry which is preliminary data.</text>
</comment>
<accession>A0ABS4ALW4</accession>
<sequence length="122" mass="12558">MATKSLPYRSCAARRLAILPLSTLMALPLLLAAPAAADPPLAPARVSPEEPGDAPEKLAETGSLVGNKATSILQRHPGFHSPHLAEGSLRSHAQAANTFSADVIRGSVSAMGELVVPPLSHA</sequence>
<evidence type="ECO:0000313" key="3">
    <source>
        <dbReference type="Proteomes" id="UP000681594"/>
    </source>
</evidence>
<dbReference type="RefSeq" id="WP_209381474.1">
    <property type="nucleotide sequence ID" value="NZ_JAGIZB010000028.1"/>
</dbReference>
<reference evidence="2 3" key="1">
    <citation type="submission" date="2021-03" db="EMBL/GenBank/DDBJ databases">
        <authorList>
            <person name="So Y."/>
        </authorList>
    </citation>
    <scope>NUCLEOTIDE SEQUENCE [LARGE SCALE GENOMIC DNA]</scope>
    <source>
        <strain evidence="2 3">SSH11</strain>
    </source>
</reference>
<gene>
    <name evidence="2" type="ORF">J8J14_20720</name>
</gene>
<keyword evidence="3" id="KW-1185">Reference proteome</keyword>
<evidence type="ECO:0000313" key="2">
    <source>
        <dbReference type="EMBL" id="MBP0447204.1"/>
    </source>
</evidence>